<dbReference type="InterPro" id="IPR036641">
    <property type="entry name" value="HPT_dom_sf"/>
</dbReference>
<feature type="domain" description="HPt" evidence="24">
    <location>
        <begin position="1417"/>
        <end position="1512"/>
    </location>
</feature>
<comment type="subcellular location">
    <subcellularLocation>
        <location evidence="2">Cell membrane</location>
        <topology evidence="2">Multi-pass membrane protein</topology>
    </subcellularLocation>
</comment>
<dbReference type="FunFam" id="3.30.565.10:FF:000010">
    <property type="entry name" value="Sensor histidine kinase RcsC"/>
    <property type="match status" value="1"/>
</dbReference>
<evidence type="ECO:0000259" key="23">
    <source>
        <dbReference type="PROSITE" id="PS50113"/>
    </source>
</evidence>
<dbReference type="SUPFAM" id="SSF47226">
    <property type="entry name" value="Histidine-containing phosphotransfer domain, HPT domain"/>
    <property type="match status" value="1"/>
</dbReference>
<dbReference type="PROSITE" id="PS50894">
    <property type="entry name" value="HPT"/>
    <property type="match status" value="1"/>
</dbReference>
<reference evidence="25 26" key="1">
    <citation type="submission" date="2020-08" db="EMBL/GenBank/DDBJ databases">
        <title>Oceanospirillum sp. nov. isolated from marine sediment.</title>
        <authorList>
            <person name="Ji X."/>
        </authorList>
    </citation>
    <scope>NUCLEOTIDE SEQUENCE [LARGE SCALE GENOMIC DNA]</scope>
    <source>
        <strain evidence="25 26">D5</strain>
    </source>
</reference>
<feature type="domain" description="PAS" evidence="22">
    <location>
        <begin position="721"/>
        <end position="798"/>
    </location>
</feature>
<keyword evidence="13 19" id="KW-0472">Membrane</keyword>
<dbReference type="SMART" id="SM00387">
    <property type="entry name" value="HATPase_c"/>
    <property type="match status" value="1"/>
</dbReference>
<dbReference type="FunFam" id="1.10.287.130:FF:000002">
    <property type="entry name" value="Two-component osmosensing histidine kinase"/>
    <property type="match status" value="1"/>
</dbReference>
<evidence type="ECO:0000313" key="26">
    <source>
        <dbReference type="Proteomes" id="UP000565262"/>
    </source>
</evidence>
<dbReference type="PROSITE" id="PS50109">
    <property type="entry name" value="HIS_KIN"/>
    <property type="match status" value="1"/>
</dbReference>
<evidence type="ECO:0000259" key="21">
    <source>
        <dbReference type="PROSITE" id="PS50110"/>
    </source>
</evidence>
<keyword evidence="10" id="KW-0067">ATP-binding</keyword>
<keyword evidence="5 17" id="KW-0597">Phosphoprotein</keyword>
<feature type="transmembrane region" description="Helical" evidence="19">
    <location>
        <begin position="197"/>
        <end position="216"/>
    </location>
</feature>
<dbReference type="CDD" id="cd16922">
    <property type="entry name" value="HATPase_EvgS-ArcB-TorS-like"/>
    <property type="match status" value="1"/>
</dbReference>
<feature type="domain" description="Response regulatory" evidence="21">
    <location>
        <begin position="1256"/>
        <end position="1373"/>
    </location>
</feature>
<dbReference type="Pfam" id="PF13426">
    <property type="entry name" value="PAS_9"/>
    <property type="match status" value="3"/>
</dbReference>
<evidence type="ECO:0000256" key="19">
    <source>
        <dbReference type="SAM" id="Phobius"/>
    </source>
</evidence>
<dbReference type="SMART" id="SM00086">
    <property type="entry name" value="PAC"/>
    <property type="match status" value="3"/>
</dbReference>
<keyword evidence="12" id="KW-0902">Two-component regulatory system</keyword>
<protein>
    <recommendedName>
        <fullName evidence="15">Sensory/regulatory protein RpfC</fullName>
        <ecNumber evidence="3">2.7.13.3</ecNumber>
    </recommendedName>
</protein>
<evidence type="ECO:0000256" key="9">
    <source>
        <dbReference type="ARBA" id="ARBA00022777"/>
    </source>
</evidence>
<evidence type="ECO:0000256" key="16">
    <source>
        <dbReference type="PROSITE-ProRule" id="PRU00110"/>
    </source>
</evidence>
<dbReference type="PRINTS" id="PR00344">
    <property type="entry name" value="BCTRLSENSOR"/>
</dbReference>
<evidence type="ECO:0000256" key="7">
    <source>
        <dbReference type="ARBA" id="ARBA00022692"/>
    </source>
</evidence>
<comment type="caution">
    <text evidence="25">The sequence shown here is derived from an EMBL/GenBank/DDBJ whole genome shotgun (WGS) entry which is preliminary data.</text>
</comment>
<keyword evidence="6" id="KW-0808">Transferase</keyword>
<name>A0A839ISZ3_9GAMM</name>
<evidence type="ECO:0000256" key="18">
    <source>
        <dbReference type="SAM" id="Coils"/>
    </source>
</evidence>
<dbReference type="CDD" id="cd00088">
    <property type="entry name" value="HPT"/>
    <property type="match status" value="1"/>
</dbReference>
<keyword evidence="7 19" id="KW-0812">Transmembrane</keyword>
<evidence type="ECO:0000259" key="22">
    <source>
        <dbReference type="PROSITE" id="PS50112"/>
    </source>
</evidence>
<feature type="domain" description="PAS" evidence="22">
    <location>
        <begin position="472"/>
        <end position="524"/>
    </location>
</feature>
<dbReference type="Gene3D" id="3.30.450.20">
    <property type="entry name" value="PAS domain"/>
    <property type="match status" value="3"/>
</dbReference>
<dbReference type="PROSITE" id="PS50112">
    <property type="entry name" value="PAS"/>
    <property type="match status" value="2"/>
</dbReference>
<comment type="subunit">
    <text evidence="14">At low DSF concentrations, interacts with RpfF.</text>
</comment>
<dbReference type="InterPro" id="IPR000700">
    <property type="entry name" value="PAS-assoc_C"/>
</dbReference>
<evidence type="ECO:0000256" key="5">
    <source>
        <dbReference type="ARBA" id="ARBA00022553"/>
    </source>
</evidence>
<dbReference type="EC" id="2.7.13.3" evidence="3"/>
<feature type="transmembrane region" description="Helical" evidence="19">
    <location>
        <begin position="17"/>
        <end position="37"/>
    </location>
</feature>
<dbReference type="GO" id="GO:0000155">
    <property type="term" value="F:phosphorelay sensor kinase activity"/>
    <property type="evidence" value="ECO:0007669"/>
    <property type="project" value="InterPro"/>
</dbReference>
<dbReference type="InterPro" id="IPR011006">
    <property type="entry name" value="CheY-like_superfamily"/>
</dbReference>
<dbReference type="EMBL" id="JACJFM010000016">
    <property type="protein sequence ID" value="MBB1487599.1"/>
    <property type="molecule type" value="Genomic_DNA"/>
</dbReference>
<feature type="modified residue" description="Phosphohistidine" evidence="16">
    <location>
        <position position="1456"/>
    </location>
</feature>
<proteinExistence type="predicted"/>
<dbReference type="InterPro" id="IPR003594">
    <property type="entry name" value="HATPase_dom"/>
</dbReference>
<evidence type="ECO:0000256" key="2">
    <source>
        <dbReference type="ARBA" id="ARBA00004651"/>
    </source>
</evidence>
<dbReference type="Gene3D" id="3.30.450.40">
    <property type="match status" value="1"/>
</dbReference>
<dbReference type="GO" id="GO:0005886">
    <property type="term" value="C:plasma membrane"/>
    <property type="evidence" value="ECO:0007669"/>
    <property type="project" value="UniProtKB-SubCell"/>
</dbReference>
<accession>A0A839ISZ3</accession>
<feature type="modified residue" description="4-aspartylphosphate" evidence="17">
    <location>
        <position position="1162"/>
    </location>
</feature>
<evidence type="ECO:0000259" key="20">
    <source>
        <dbReference type="PROSITE" id="PS50109"/>
    </source>
</evidence>
<dbReference type="Gene3D" id="3.30.565.10">
    <property type="entry name" value="Histidine kinase-like ATPase, C-terminal domain"/>
    <property type="match status" value="1"/>
</dbReference>
<dbReference type="SUPFAM" id="SSF55874">
    <property type="entry name" value="ATPase domain of HSP90 chaperone/DNA topoisomerase II/histidine kinase"/>
    <property type="match status" value="1"/>
</dbReference>
<feature type="coiled-coil region" evidence="18">
    <location>
        <begin position="431"/>
        <end position="475"/>
    </location>
</feature>
<dbReference type="InterPro" id="IPR000014">
    <property type="entry name" value="PAS"/>
</dbReference>
<dbReference type="Gene3D" id="1.10.287.130">
    <property type="match status" value="1"/>
</dbReference>
<dbReference type="SMART" id="SM00091">
    <property type="entry name" value="PAS"/>
    <property type="match status" value="3"/>
</dbReference>
<dbReference type="CDD" id="cd00156">
    <property type="entry name" value="REC"/>
    <property type="match status" value="1"/>
</dbReference>
<dbReference type="Proteomes" id="UP000565262">
    <property type="component" value="Unassembled WGS sequence"/>
</dbReference>
<dbReference type="InterPro" id="IPR036097">
    <property type="entry name" value="HisK_dim/P_sf"/>
</dbReference>
<dbReference type="Gene3D" id="1.20.120.160">
    <property type="entry name" value="HPT domain"/>
    <property type="match status" value="1"/>
</dbReference>
<evidence type="ECO:0000256" key="1">
    <source>
        <dbReference type="ARBA" id="ARBA00000085"/>
    </source>
</evidence>
<dbReference type="PANTHER" id="PTHR45339:SF1">
    <property type="entry name" value="HYBRID SIGNAL TRANSDUCTION HISTIDINE KINASE J"/>
    <property type="match status" value="1"/>
</dbReference>
<dbReference type="Pfam" id="PF00512">
    <property type="entry name" value="HisKA"/>
    <property type="match status" value="1"/>
</dbReference>
<dbReference type="InterPro" id="IPR004358">
    <property type="entry name" value="Sig_transdc_His_kin-like_C"/>
</dbReference>
<dbReference type="InterPro" id="IPR035965">
    <property type="entry name" value="PAS-like_dom_sf"/>
</dbReference>
<keyword evidence="4" id="KW-1003">Cell membrane</keyword>
<sequence>MVRAQTYFSGLSLKARMTWTFSIILVLSTLFTSLIFWQSYQNSRLHDAAEKHIQSLSSIEGLRYDLSQSDLLSLQLIHNTDPDDRKHLIRELQQATQHIQKTLSRSDLVHNAELLQLQNTLARQYGLYMQQMAQFIALSNQNRANEARAILTRPLGIQMNHRQASELLNQLREQLTAISRNARQQAVSTSQTAEIRILIVFSVLMLTGFLLSRITIRTVRKPIRAVRKTLRSLMDKTELPEELIQARYPDEIKELLDITTEIRNELTQVETQRWIKTNISEISSELQQIREVNQLSQTFLQLIAPLIHLGQGVFYLHDSDTRQLKLLGGYAFRERKALHQTIDMGEGLAGQCALEGQPIIITNPPDNYLSIGSGLGEATPANIAAFPVIHNNRLHAVIELASFTPFKQTQQTLLEGLLPILAMNLEIIERSTRTQQLLDESRDQAEKMERQAAQLEEQTVEMEAQQREIKATEERSRLILSSVKDGIVGLDCLGKITFANPAAYQLLGFEEADFLGHHFQSLVHYANIQGTPIPAEQSGIHMTTSDGEARFSDTDVLWHKDGHALPVEYSTTAMYRGDQLIGAVAVYRDISERKQAQEALSKAADEQKAILESATMAIVLLKDRVVQQANNKLSEIFGRPMEDLLGQSTRQWYPSEQTFQDIGTFAYDELAKGKVHQQEVQMVRADGTLFWCYLSGKLRDSNDISQGTVWMLEDITERKESEEKIQAYFNNSSDGLMVLDPEKGLVHANQRAADIFGFSNIEELLTHHLAELSPEYQPDGRRSSEAAKTEVNLALHSDSAHQFDWLHKNTQGEEVPCEISLVTISLKGKPALIASVRDITERKAAEQEMLRAKELAEEATQAKSDFLANMSHEIRTPMNAIIGMSHLTLQTELDSRQRNYIEKVHKAGENLLGIINEILDFSKIEAGKMSMEHTPFYLEEVMDNLASLLAIKTEEKGLELLFDTPGDLPSALIGDPLKLGQILTNLTNNAVKFTETGEIVIAIHTRQIQESSVVLHFTVKDSGIGMTREQRSKLFRSFGQADASTTRKYGGTGLGLVISKKLVEMMHGEIWVESTVGQGTTFHFTAQFELQANPSPRRMFHANELKDLKALIVDDNASAREIMTNLIHSFGMQADTACNGFEAHTMLANQDTGNYYDLLLVDWKMPERDGVMTLEALKQDKNITCPPAIMVTGYSREDALEEARSRQVRFEAVMTKPATASSLLEAIGYALKMGVATEQNNARQEKNTQADLTGARVLLVEDNPMNQELAIELLKQAGIDVSVANNGQEAVDHLKENTCYDAILMDCQMPVMDGYQATALIRSNPQACHIPIIAMTANAMIGDKEKVLNAGMNDHLAKPVNIEVMYATLARWINVASDSLVPPVNPEPASSESDQTYALPDIPGLDQDAGLSRMGQDQALYQQMLVMFCENQQTFSQQFQQACQEDDNQAAVRCAHTLKGTAATIGATQLGEIASELEQYCEEKGYNSQEAQSVLPEAIQVTEQLIQDLSATGLITSDTSSSDETIRSPDKRLTASEVGDYMASLRHLLEESDAEAAETIANLQQLLPSEQAIRLKPVVLAIENYDFDLALTKLSEVESLL</sequence>
<dbReference type="Pfam" id="PF02518">
    <property type="entry name" value="HATPase_c"/>
    <property type="match status" value="1"/>
</dbReference>
<dbReference type="InterPro" id="IPR001789">
    <property type="entry name" value="Sig_transdc_resp-reg_receiver"/>
</dbReference>
<evidence type="ECO:0000256" key="4">
    <source>
        <dbReference type="ARBA" id="ARBA00022475"/>
    </source>
</evidence>
<dbReference type="CDD" id="cd00130">
    <property type="entry name" value="PAS"/>
    <property type="match status" value="3"/>
</dbReference>
<dbReference type="SMART" id="SM00448">
    <property type="entry name" value="REC"/>
    <property type="match status" value="2"/>
</dbReference>
<dbReference type="InterPro" id="IPR005467">
    <property type="entry name" value="His_kinase_dom"/>
</dbReference>
<dbReference type="InterPro" id="IPR003018">
    <property type="entry name" value="GAF"/>
</dbReference>
<dbReference type="CDD" id="cd17546">
    <property type="entry name" value="REC_hyHK_CKI1_RcsC-like"/>
    <property type="match status" value="1"/>
</dbReference>
<feature type="domain" description="PAC" evidence="23">
    <location>
        <begin position="545"/>
        <end position="602"/>
    </location>
</feature>
<feature type="domain" description="Response regulatory" evidence="21">
    <location>
        <begin position="1109"/>
        <end position="1231"/>
    </location>
</feature>
<dbReference type="SUPFAM" id="SSF47384">
    <property type="entry name" value="Homodimeric domain of signal transducing histidine kinase"/>
    <property type="match status" value="1"/>
</dbReference>
<organism evidence="25 26">
    <name type="scientific">Oceanospirillum sediminis</name>
    <dbReference type="NCBI Taxonomy" id="2760088"/>
    <lineage>
        <taxon>Bacteria</taxon>
        <taxon>Pseudomonadati</taxon>
        <taxon>Pseudomonadota</taxon>
        <taxon>Gammaproteobacteria</taxon>
        <taxon>Oceanospirillales</taxon>
        <taxon>Oceanospirillaceae</taxon>
        <taxon>Oceanospirillum</taxon>
    </lineage>
</organism>
<dbReference type="Pfam" id="PF00072">
    <property type="entry name" value="Response_reg"/>
    <property type="match status" value="2"/>
</dbReference>
<dbReference type="InterPro" id="IPR024478">
    <property type="entry name" value="HlyB_4HB_MCP"/>
</dbReference>
<dbReference type="InterPro" id="IPR036890">
    <property type="entry name" value="HATPase_C_sf"/>
</dbReference>
<dbReference type="SUPFAM" id="SSF55781">
    <property type="entry name" value="GAF domain-like"/>
    <property type="match status" value="1"/>
</dbReference>
<evidence type="ECO:0000256" key="12">
    <source>
        <dbReference type="ARBA" id="ARBA00023012"/>
    </source>
</evidence>
<dbReference type="PANTHER" id="PTHR45339">
    <property type="entry name" value="HYBRID SIGNAL TRANSDUCTION HISTIDINE KINASE J"/>
    <property type="match status" value="1"/>
</dbReference>
<evidence type="ECO:0000256" key="14">
    <source>
        <dbReference type="ARBA" id="ARBA00064003"/>
    </source>
</evidence>
<dbReference type="SMART" id="SM00388">
    <property type="entry name" value="HisKA"/>
    <property type="match status" value="1"/>
</dbReference>
<dbReference type="InterPro" id="IPR003661">
    <property type="entry name" value="HisK_dim/P_dom"/>
</dbReference>
<evidence type="ECO:0000256" key="17">
    <source>
        <dbReference type="PROSITE-ProRule" id="PRU00169"/>
    </source>
</evidence>
<feature type="domain" description="PAC" evidence="23">
    <location>
        <begin position="676"/>
        <end position="727"/>
    </location>
</feature>
<feature type="domain" description="Histidine kinase" evidence="20">
    <location>
        <begin position="869"/>
        <end position="1090"/>
    </location>
</feature>
<evidence type="ECO:0000256" key="13">
    <source>
        <dbReference type="ARBA" id="ARBA00023136"/>
    </source>
</evidence>
<dbReference type="SUPFAM" id="SSF52172">
    <property type="entry name" value="CheY-like"/>
    <property type="match status" value="2"/>
</dbReference>
<dbReference type="InterPro" id="IPR029016">
    <property type="entry name" value="GAF-like_dom_sf"/>
</dbReference>
<dbReference type="GO" id="GO:0005524">
    <property type="term" value="F:ATP binding"/>
    <property type="evidence" value="ECO:0007669"/>
    <property type="project" value="UniProtKB-KW"/>
</dbReference>
<keyword evidence="9" id="KW-0418">Kinase</keyword>
<dbReference type="PROSITE" id="PS50110">
    <property type="entry name" value="RESPONSE_REGULATORY"/>
    <property type="match status" value="2"/>
</dbReference>
<keyword evidence="11 19" id="KW-1133">Transmembrane helix</keyword>
<evidence type="ECO:0000256" key="10">
    <source>
        <dbReference type="ARBA" id="ARBA00022840"/>
    </source>
</evidence>
<dbReference type="PROSITE" id="PS50113">
    <property type="entry name" value="PAC"/>
    <property type="match status" value="2"/>
</dbReference>
<dbReference type="CDD" id="cd00082">
    <property type="entry name" value="HisKA"/>
    <property type="match status" value="1"/>
</dbReference>
<evidence type="ECO:0000313" key="25">
    <source>
        <dbReference type="EMBL" id="MBB1487599.1"/>
    </source>
</evidence>
<feature type="modified residue" description="4-aspartylphosphate" evidence="17">
    <location>
        <position position="1306"/>
    </location>
</feature>
<evidence type="ECO:0000256" key="3">
    <source>
        <dbReference type="ARBA" id="ARBA00012438"/>
    </source>
</evidence>
<dbReference type="InterPro" id="IPR001610">
    <property type="entry name" value="PAC"/>
</dbReference>
<dbReference type="NCBIfam" id="TIGR00229">
    <property type="entry name" value="sensory_box"/>
    <property type="match status" value="3"/>
</dbReference>
<keyword evidence="18" id="KW-0175">Coiled coil</keyword>
<gene>
    <name evidence="25" type="ORF">H4O21_13365</name>
</gene>
<dbReference type="Pfam" id="PF12729">
    <property type="entry name" value="4HB_MCP_1"/>
    <property type="match status" value="1"/>
</dbReference>
<dbReference type="Pfam" id="PF13185">
    <property type="entry name" value="GAF_2"/>
    <property type="match status" value="1"/>
</dbReference>
<dbReference type="Gene3D" id="3.40.50.2300">
    <property type="match status" value="2"/>
</dbReference>
<evidence type="ECO:0000259" key="24">
    <source>
        <dbReference type="PROSITE" id="PS50894"/>
    </source>
</evidence>
<dbReference type="SMART" id="SM00073">
    <property type="entry name" value="HPT"/>
    <property type="match status" value="1"/>
</dbReference>
<evidence type="ECO:0000256" key="11">
    <source>
        <dbReference type="ARBA" id="ARBA00022989"/>
    </source>
</evidence>
<keyword evidence="26" id="KW-1185">Reference proteome</keyword>
<evidence type="ECO:0000256" key="8">
    <source>
        <dbReference type="ARBA" id="ARBA00022741"/>
    </source>
</evidence>
<evidence type="ECO:0000256" key="15">
    <source>
        <dbReference type="ARBA" id="ARBA00068150"/>
    </source>
</evidence>
<dbReference type="InterPro" id="IPR008207">
    <property type="entry name" value="Sig_transdc_His_kin_Hpt_dom"/>
</dbReference>
<dbReference type="Pfam" id="PF01627">
    <property type="entry name" value="Hpt"/>
    <property type="match status" value="1"/>
</dbReference>
<evidence type="ECO:0000256" key="6">
    <source>
        <dbReference type="ARBA" id="ARBA00022679"/>
    </source>
</evidence>
<dbReference type="SUPFAM" id="SSF55785">
    <property type="entry name" value="PYP-like sensor domain (PAS domain)"/>
    <property type="match status" value="3"/>
</dbReference>
<comment type="catalytic activity">
    <reaction evidence="1">
        <text>ATP + protein L-histidine = ADP + protein N-phospho-L-histidine.</text>
        <dbReference type="EC" id="2.7.13.3"/>
    </reaction>
</comment>
<dbReference type="RefSeq" id="WP_182809373.1">
    <property type="nucleotide sequence ID" value="NZ_JACJFM010000016.1"/>
</dbReference>
<keyword evidence="8" id="KW-0547">Nucleotide-binding</keyword>